<comment type="caution">
    <text evidence="3">The sequence shown here is derived from an EMBL/GenBank/DDBJ whole genome shotgun (WGS) entry which is preliminary data.</text>
</comment>
<keyword evidence="1" id="KW-0732">Signal</keyword>
<dbReference type="InterPro" id="IPR001119">
    <property type="entry name" value="SLH_dom"/>
</dbReference>
<dbReference type="AlphaFoldDB" id="A0A840QSS5"/>
<evidence type="ECO:0000259" key="2">
    <source>
        <dbReference type="PROSITE" id="PS51272"/>
    </source>
</evidence>
<reference evidence="3 4" key="1">
    <citation type="submission" date="2020-08" db="EMBL/GenBank/DDBJ databases">
        <title>Genomic Encyclopedia of Type Strains, Phase IV (KMG-IV): sequencing the most valuable type-strain genomes for metagenomic binning, comparative biology and taxonomic classification.</title>
        <authorList>
            <person name="Goeker M."/>
        </authorList>
    </citation>
    <scope>NUCLEOTIDE SEQUENCE [LARGE SCALE GENOMIC DNA]</scope>
    <source>
        <strain evidence="3 4">DSM 24696</strain>
    </source>
</reference>
<feature type="domain" description="SLH" evidence="2">
    <location>
        <begin position="147"/>
        <end position="210"/>
    </location>
</feature>
<dbReference type="Pfam" id="PF00395">
    <property type="entry name" value="SLH"/>
    <property type="match status" value="1"/>
</dbReference>
<name>A0A840QSS5_9BACI</name>
<evidence type="ECO:0000313" key="4">
    <source>
        <dbReference type="Proteomes" id="UP000551878"/>
    </source>
</evidence>
<protein>
    <recommendedName>
        <fullName evidence="2">SLH domain-containing protein</fullName>
    </recommendedName>
</protein>
<evidence type="ECO:0000256" key="1">
    <source>
        <dbReference type="ARBA" id="ARBA00022729"/>
    </source>
</evidence>
<dbReference type="Proteomes" id="UP000551878">
    <property type="component" value="Unassembled WGS sequence"/>
</dbReference>
<accession>A0A840QSS5</accession>
<dbReference type="RefSeq" id="WP_184664986.1">
    <property type="nucleotide sequence ID" value="NZ_JACHHB010000014.1"/>
</dbReference>
<evidence type="ECO:0000313" key="3">
    <source>
        <dbReference type="EMBL" id="MBB5174576.1"/>
    </source>
</evidence>
<proteinExistence type="predicted"/>
<sequence>MIHTNEVMSLEQGFDTGYDEPRYTFDGDVVSEELYNEKHDSYYERLEEVDTGSVSITGRDVVNFQRNTVNVGKIGELIDSFESTAVIDEPSNWAQEEVSEAMNLNLVPERLQYGYEDDITRADFSVLVVHLLKEKTGQSIQELLVEHDLTLDVHTFDDTSDYEVLSAHAFGIVKGHGDGTFDPEGAITRQEAASMLTKTADVLDLDTRSHMDNPGFSDQDHIADWATDDVAFVSTMYDRTNGLAIMTGTGNDRFSPLDSYTREQSFMTLKRLFNVESL</sequence>
<gene>
    <name evidence="3" type="ORF">HNQ41_002793</name>
</gene>
<organism evidence="3 4">
    <name type="scientific">Texcoconibacillus texcoconensis</name>
    <dbReference type="NCBI Taxonomy" id="1095777"/>
    <lineage>
        <taxon>Bacteria</taxon>
        <taxon>Bacillati</taxon>
        <taxon>Bacillota</taxon>
        <taxon>Bacilli</taxon>
        <taxon>Bacillales</taxon>
        <taxon>Bacillaceae</taxon>
        <taxon>Texcoconibacillus</taxon>
    </lineage>
</organism>
<dbReference type="PROSITE" id="PS51272">
    <property type="entry name" value="SLH"/>
    <property type="match status" value="2"/>
</dbReference>
<keyword evidence="4" id="KW-1185">Reference proteome</keyword>
<feature type="domain" description="SLH" evidence="2">
    <location>
        <begin position="213"/>
        <end position="278"/>
    </location>
</feature>
<dbReference type="EMBL" id="JACHHB010000014">
    <property type="protein sequence ID" value="MBB5174576.1"/>
    <property type="molecule type" value="Genomic_DNA"/>
</dbReference>